<dbReference type="PIRSF" id="PIRSF028137">
    <property type="entry name" value="UCP028137"/>
    <property type="match status" value="1"/>
</dbReference>
<sequence>MSGPTPTSPTAAKARAGIPKTVWDLVFTFVIPILVLSPNILGSGISVADLLGGGSATPGTIGTGNVRAYVLAALIPVAYVIWDLVRNRTLSPVAMIGGAGAIFSGALAFWFVDGFWFAIKDSARSYLVGVLFLISAATSVPLLRVFLDAASVGESPEHRAATQQAMRDPGVHRALALGTVIFAGVDLLGGVINSVVNYARVTAKFGTDDFNAQVAAVNAIMRIPGLIVSLAGIAVAFWIVQRAVQARYGQGASLLEPAKLEAVMRERGELGAVQRAEG</sequence>
<evidence type="ECO:0000313" key="3">
    <source>
        <dbReference type="Proteomes" id="UP001595803"/>
    </source>
</evidence>
<accession>A0ABV7Z359</accession>
<organism evidence="2 3">
    <name type="scientific">Deinococcus rufus</name>
    <dbReference type="NCBI Taxonomy" id="2136097"/>
    <lineage>
        <taxon>Bacteria</taxon>
        <taxon>Thermotogati</taxon>
        <taxon>Deinococcota</taxon>
        <taxon>Deinococci</taxon>
        <taxon>Deinococcales</taxon>
        <taxon>Deinococcaceae</taxon>
        <taxon>Deinococcus</taxon>
    </lineage>
</organism>
<dbReference type="NCBIfam" id="NF041646">
    <property type="entry name" value="VC0807_fam"/>
    <property type="match status" value="1"/>
</dbReference>
<feature type="transmembrane region" description="Helical" evidence="1">
    <location>
        <begin position="219"/>
        <end position="240"/>
    </location>
</feature>
<proteinExistence type="predicted"/>
<protein>
    <submittedName>
        <fullName evidence="2">VC0807 family protein</fullName>
    </submittedName>
</protein>
<feature type="transmembrane region" description="Helical" evidence="1">
    <location>
        <begin position="21"/>
        <end position="46"/>
    </location>
</feature>
<dbReference type="RefSeq" id="WP_322473774.1">
    <property type="nucleotide sequence ID" value="NZ_JBHRZG010000002.1"/>
</dbReference>
<evidence type="ECO:0000313" key="2">
    <source>
        <dbReference type="EMBL" id="MFC3831683.1"/>
    </source>
</evidence>
<feature type="transmembrane region" description="Helical" evidence="1">
    <location>
        <begin position="174"/>
        <end position="199"/>
    </location>
</feature>
<keyword evidence="1" id="KW-1133">Transmembrane helix</keyword>
<dbReference type="InterPro" id="IPR016870">
    <property type="entry name" value="UCP028137"/>
</dbReference>
<dbReference type="EMBL" id="JBHRZG010000002">
    <property type="protein sequence ID" value="MFC3831683.1"/>
    <property type="molecule type" value="Genomic_DNA"/>
</dbReference>
<keyword evidence="1" id="KW-0812">Transmembrane</keyword>
<comment type="caution">
    <text evidence="2">The sequence shown here is derived from an EMBL/GenBank/DDBJ whole genome shotgun (WGS) entry which is preliminary data.</text>
</comment>
<evidence type="ECO:0000256" key="1">
    <source>
        <dbReference type="SAM" id="Phobius"/>
    </source>
</evidence>
<feature type="transmembrane region" description="Helical" evidence="1">
    <location>
        <begin position="66"/>
        <end position="85"/>
    </location>
</feature>
<dbReference type="Proteomes" id="UP001595803">
    <property type="component" value="Unassembled WGS sequence"/>
</dbReference>
<name>A0ABV7Z359_9DEIO</name>
<feature type="transmembrane region" description="Helical" evidence="1">
    <location>
        <begin position="125"/>
        <end position="147"/>
    </location>
</feature>
<keyword evidence="3" id="KW-1185">Reference proteome</keyword>
<keyword evidence="1" id="KW-0472">Membrane</keyword>
<reference evidence="3" key="1">
    <citation type="journal article" date="2019" name="Int. J. Syst. Evol. Microbiol.">
        <title>The Global Catalogue of Microorganisms (GCM) 10K type strain sequencing project: providing services to taxonomists for standard genome sequencing and annotation.</title>
        <authorList>
            <consortium name="The Broad Institute Genomics Platform"/>
            <consortium name="The Broad Institute Genome Sequencing Center for Infectious Disease"/>
            <person name="Wu L."/>
            <person name="Ma J."/>
        </authorList>
    </citation>
    <scope>NUCLEOTIDE SEQUENCE [LARGE SCALE GENOMIC DNA]</scope>
    <source>
        <strain evidence="3">CCTCC AB 2017081</strain>
    </source>
</reference>
<gene>
    <name evidence="2" type="ORF">ACFOSB_02260</name>
</gene>
<feature type="transmembrane region" description="Helical" evidence="1">
    <location>
        <begin position="97"/>
        <end position="119"/>
    </location>
</feature>